<evidence type="ECO:0000256" key="3">
    <source>
        <dbReference type="ARBA" id="ARBA00022448"/>
    </source>
</evidence>
<comment type="subcellular location">
    <subcellularLocation>
        <location evidence="1">Membrane</location>
        <topology evidence="1">Multi-pass membrane protein</topology>
    </subcellularLocation>
</comment>
<evidence type="ECO:0000256" key="1">
    <source>
        <dbReference type="ARBA" id="ARBA00004141"/>
    </source>
</evidence>
<protein>
    <submittedName>
        <fullName evidence="13">Uncharacterized protein</fullName>
    </submittedName>
</protein>
<organism evidence="13 14">
    <name type="scientific">Exocentrus adspersus</name>
    <dbReference type="NCBI Taxonomy" id="1586481"/>
    <lineage>
        <taxon>Eukaryota</taxon>
        <taxon>Metazoa</taxon>
        <taxon>Ecdysozoa</taxon>
        <taxon>Arthropoda</taxon>
        <taxon>Hexapoda</taxon>
        <taxon>Insecta</taxon>
        <taxon>Pterygota</taxon>
        <taxon>Neoptera</taxon>
        <taxon>Endopterygota</taxon>
        <taxon>Coleoptera</taxon>
        <taxon>Polyphaga</taxon>
        <taxon>Cucujiformia</taxon>
        <taxon>Chrysomeloidea</taxon>
        <taxon>Cerambycidae</taxon>
        <taxon>Lamiinae</taxon>
        <taxon>Acanthocinini</taxon>
        <taxon>Exocentrus</taxon>
    </lineage>
</organism>
<comment type="caution">
    <text evidence="13">The sequence shown here is derived from an EMBL/GenBank/DDBJ whole genome shotgun (WGS) entry which is preliminary data.</text>
</comment>
<dbReference type="EMBL" id="JANEYG010000098">
    <property type="protein sequence ID" value="KAJ8913266.1"/>
    <property type="molecule type" value="Genomic_DNA"/>
</dbReference>
<keyword evidence="8 12" id="KW-0406">Ion transport</keyword>
<keyword evidence="7" id="KW-0915">Sodium</keyword>
<sequence>MARTSPRGAGAHLGLSLVLDAQVNDYYCSSTDSIGFKVILSNPIETPKVADFGSLLSPGIEARFSITPSVREATSSLRSISIQNRQCYFLNERRLLYYRYELFIS</sequence>
<evidence type="ECO:0000256" key="6">
    <source>
        <dbReference type="ARBA" id="ARBA00022989"/>
    </source>
</evidence>
<dbReference type="Proteomes" id="UP001159042">
    <property type="component" value="Unassembled WGS sequence"/>
</dbReference>
<dbReference type="Gene3D" id="2.60.470.10">
    <property type="entry name" value="Acid-sensing ion channels like domains"/>
    <property type="match status" value="1"/>
</dbReference>
<reference evidence="13 14" key="1">
    <citation type="journal article" date="2023" name="Insect Mol. Biol.">
        <title>Genome sequencing provides insights into the evolution of gene families encoding plant cell wall-degrading enzymes in longhorned beetles.</title>
        <authorList>
            <person name="Shin N.R."/>
            <person name="Okamura Y."/>
            <person name="Kirsch R."/>
            <person name="Pauchet Y."/>
        </authorList>
    </citation>
    <scope>NUCLEOTIDE SEQUENCE [LARGE SCALE GENOMIC DNA]</scope>
    <source>
        <strain evidence="13">EAD_L_NR</strain>
    </source>
</reference>
<keyword evidence="6" id="KW-1133">Transmembrane helix</keyword>
<keyword evidence="14" id="KW-1185">Reference proteome</keyword>
<evidence type="ECO:0000256" key="11">
    <source>
        <dbReference type="ARBA" id="ARBA00023303"/>
    </source>
</evidence>
<keyword evidence="3 12" id="KW-0813">Transport</keyword>
<evidence type="ECO:0000313" key="14">
    <source>
        <dbReference type="Proteomes" id="UP001159042"/>
    </source>
</evidence>
<dbReference type="Pfam" id="PF00858">
    <property type="entry name" value="ASC"/>
    <property type="match status" value="1"/>
</dbReference>
<evidence type="ECO:0000256" key="4">
    <source>
        <dbReference type="ARBA" id="ARBA00022461"/>
    </source>
</evidence>
<feature type="non-terminal residue" evidence="13">
    <location>
        <position position="105"/>
    </location>
</feature>
<evidence type="ECO:0000313" key="13">
    <source>
        <dbReference type="EMBL" id="KAJ8913266.1"/>
    </source>
</evidence>
<dbReference type="AlphaFoldDB" id="A0AAV8VH97"/>
<accession>A0AAV8VH97</accession>
<keyword evidence="5 12" id="KW-0812">Transmembrane</keyword>
<evidence type="ECO:0000256" key="2">
    <source>
        <dbReference type="ARBA" id="ARBA00007193"/>
    </source>
</evidence>
<keyword evidence="11 12" id="KW-0407">Ion channel</keyword>
<evidence type="ECO:0000256" key="5">
    <source>
        <dbReference type="ARBA" id="ARBA00022692"/>
    </source>
</evidence>
<evidence type="ECO:0000256" key="12">
    <source>
        <dbReference type="RuleBase" id="RU000679"/>
    </source>
</evidence>
<keyword evidence="10 12" id="KW-0739">Sodium transport</keyword>
<dbReference type="GO" id="GO:0016020">
    <property type="term" value="C:membrane"/>
    <property type="evidence" value="ECO:0007669"/>
    <property type="project" value="UniProtKB-SubCell"/>
</dbReference>
<dbReference type="GO" id="GO:0005272">
    <property type="term" value="F:sodium channel activity"/>
    <property type="evidence" value="ECO:0007669"/>
    <property type="project" value="UniProtKB-KW"/>
</dbReference>
<dbReference type="InterPro" id="IPR001873">
    <property type="entry name" value="ENaC"/>
</dbReference>
<gene>
    <name evidence="13" type="ORF">NQ315_012884</name>
</gene>
<evidence type="ECO:0000256" key="8">
    <source>
        <dbReference type="ARBA" id="ARBA00023065"/>
    </source>
</evidence>
<evidence type="ECO:0000256" key="7">
    <source>
        <dbReference type="ARBA" id="ARBA00023053"/>
    </source>
</evidence>
<keyword evidence="9" id="KW-0472">Membrane</keyword>
<proteinExistence type="inferred from homology"/>
<evidence type="ECO:0000256" key="9">
    <source>
        <dbReference type="ARBA" id="ARBA00023136"/>
    </source>
</evidence>
<evidence type="ECO:0000256" key="10">
    <source>
        <dbReference type="ARBA" id="ARBA00023201"/>
    </source>
</evidence>
<comment type="similarity">
    <text evidence="2 12">Belongs to the amiloride-sensitive sodium channel (TC 1.A.6) family.</text>
</comment>
<keyword evidence="4 12" id="KW-0894">Sodium channel</keyword>
<name>A0AAV8VH97_9CUCU</name>